<organism evidence="5 6">
    <name type="scientific">Mizuhopecten yessoensis</name>
    <name type="common">Japanese scallop</name>
    <name type="synonym">Patinopecten yessoensis</name>
    <dbReference type="NCBI Taxonomy" id="6573"/>
    <lineage>
        <taxon>Eukaryota</taxon>
        <taxon>Metazoa</taxon>
        <taxon>Spiralia</taxon>
        <taxon>Lophotrochozoa</taxon>
        <taxon>Mollusca</taxon>
        <taxon>Bivalvia</taxon>
        <taxon>Autobranchia</taxon>
        <taxon>Pteriomorphia</taxon>
        <taxon>Pectinida</taxon>
        <taxon>Pectinoidea</taxon>
        <taxon>Pectinidae</taxon>
        <taxon>Mizuhopecten</taxon>
    </lineage>
</organism>
<dbReference type="STRING" id="6573.A0A210QDM6"/>
<dbReference type="SUPFAM" id="SSF52540">
    <property type="entry name" value="P-loop containing nucleoside triphosphate hydrolases"/>
    <property type="match status" value="1"/>
</dbReference>
<dbReference type="InterPro" id="IPR011029">
    <property type="entry name" value="DEATH-like_dom_sf"/>
</dbReference>
<dbReference type="EMBL" id="NEDP02004076">
    <property type="protein sequence ID" value="OWF46832.1"/>
    <property type="molecule type" value="Genomic_DNA"/>
</dbReference>
<accession>A0A210QDM6</accession>
<dbReference type="Gene3D" id="3.40.50.300">
    <property type="entry name" value="P-loop containing nucleotide triphosphate hydrolases"/>
    <property type="match status" value="1"/>
</dbReference>
<protein>
    <submittedName>
        <fullName evidence="5">Serine/threonine-protein kinase roco5</fullName>
    </submittedName>
</protein>
<evidence type="ECO:0000313" key="5">
    <source>
        <dbReference type="EMBL" id="OWF46832.1"/>
    </source>
</evidence>
<keyword evidence="5" id="KW-0808">Transferase</keyword>
<gene>
    <name evidence="5" type="ORF">KP79_PYT22251</name>
</gene>
<feature type="region of interest" description="Disordered" evidence="3">
    <location>
        <begin position="257"/>
        <end position="305"/>
    </location>
</feature>
<dbReference type="InterPro" id="IPR020859">
    <property type="entry name" value="ROC"/>
</dbReference>
<dbReference type="InterPro" id="IPR000488">
    <property type="entry name" value="Death_dom"/>
</dbReference>
<proteinExistence type="predicted"/>
<evidence type="ECO:0000259" key="4">
    <source>
        <dbReference type="PROSITE" id="PS51424"/>
    </source>
</evidence>
<dbReference type="OrthoDB" id="6085439at2759"/>
<dbReference type="InterPro" id="IPR027417">
    <property type="entry name" value="P-loop_NTPase"/>
</dbReference>
<dbReference type="PANTHER" id="PTHR47679">
    <property type="entry name" value="PROTEIN TORNADO 1"/>
    <property type="match status" value="1"/>
</dbReference>
<dbReference type="GO" id="GO:0007165">
    <property type="term" value="P:signal transduction"/>
    <property type="evidence" value="ECO:0007669"/>
    <property type="project" value="InterPro"/>
</dbReference>
<comment type="caution">
    <text evidence="5">The sequence shown here is derived from an EMBL/GenBank/DDBJ whole genome shotgun (WGS) entry which is preliminary data.</text>
</comment>
<dbReference type="PROSITE" id="PS51424">
    <property type="entry name" value="ROC"/>
    <property type="match status" value="1"/>
</dbReference>
<evidence type="ECO:0000256" key="1">
    <source>
        <dbReference type="ARBA" id="ARBA00022737"/>
    </source>
</evidence>
<dbReference type="SUPFAM" id="SSF47986">
    <property type="entry name" value="DEATH domain"/>
    <property type="match status" value="2"/>
</dbReference>
<dbReference type="GO" id="GO:0016301">
    <property type="term" value="F:kinase activity"/>
    <property type="evidence" value="ECO:0007669"/>
    <property type="project" value="UniProtKB-KW"/>
</dbReference>
<reference evidence="5 6" key="1">
    <citation type="journal article" date="2017" name="Nat. Ecol. Evol.">
        <title>Scallop genome provides insights into evolution of bilaterian karyotype and development.</title>
        <authorList>
            <person name="Wang S."/>
            <person name="Zhang J."/>
            <person name="Jiao W."/>
            <person name="Li J."/>
            <person name="Xun X."/>
            <person name="Sun Y."/>
            <person name="Guo X."/>
            <person name="Huan P."/>
            <person name="Dong B."/>
            <person name="Zhang L."/>
            <person name="Hu X."/>
            <person name="Sun X."/>
            <person name="Wang J."/>
            <person name="Zhao C."/>
            <person name="Wang Y."/>
            <person name="Wang D."/>
            <person name="Huang X."/>
            <person name="Wang R."/>
            <person name="Lv J."/>
            <person name="Li Y."/>
            <person name="Zhang Z."/>
            <person name="Liu B."/>
            <person name="Lu W."/>
            <person name="Hui Y."/>
            <person name="Liang J."/>
            <person name="Zhou Z."/>
            <person name="Hou R."/>
            <person name="Li X."/>
            <person name="Liu Y."/>
            <person name="Li H."/>
            <person name="Ning X."/>
            <person name="Lin Y."/>
            <person name="Zhao L."/>
            <person name="Xing Q."/>
            <person name="Dou J."/>
            <person name="Li Y."/>
            <person name="Mao J."/>
            <person name="Guo H."/>
            <person name="Dou H."/>
            <person name="Li T."/>
            <person name="Mu C."/>
            <person name="Jiang W."/>
            <person name="Fu Q."/>
            <person name="Fu X."/>
            <person name="Miao Y."/>
            <person name="Liu J."/>
            <person name="Yu Q."/>
            <person name="Li R."/>
            <person name="Liao H."/>
            <person name="Li X."/>
            <person name="Kong Y."/>
            <person name="Jiang Z."/>
            <person name="Chourrout D."/>
            <person name="Li R."/>
            <person name="Bao Z."/>
        </authorList>
    </citation>
    <scope>NUCLEOTIDE SEQUENCE [LARGE SCALE GENOMIC DNA]</scope>
    <source>
        <strain evidence="5 6">PY_sf001</strain>
    </source>
</reference>
<dbReference type="CDD" id="cd01670">
    <property type="entry name" value="Death"/>
    <property type="match status" value="2"/>
</dbReference>
<dbReference type="Pfam" id="PF08477">
    <property type="entry name" value="Roc"/>
    <property type="match status" value="1"/>
</dbReference>
<feature type="compositionally biased region" description="Basic and acidic residues" evidence="3">
    <location>
        <begin position="281"/>
        <end position="305"/>
    </location>
</feature>
<keyword evidence="6" id="KW-1185">Reference proteome</keyword>
<evidence type="ECO:0000313" key="6">
    <source>
        <dbReference type="Proteomes" id="UP000242188"/>
    </source>
</evidence>
<dbReference type="GO" id="GO:0000166">
    <property type="term" value="F:nucleotide binding"/>
    <property type="evidence" value="ECO:0007669"/>
    <property type="project" value="UniProtKB-KW"/>
</dbReference>
<dbReference type="Proteomes" id="UP000242188">
    <property type="component" value="Unassembled WGS sequence"/>
</dbReference>
<feature type="compositionally biased region" description="Low complexity" evidence="3">
    <location>
        <begin position="265"/>
        <end position="276"/>
    </location>
</feature>
<evidence type="ECO:0000256" key="2">
    <source>
        <dbReference type="ARBA" id="ARBA00022741"/>
    </source>
</evidence>
<dbReference type="AlphaFoldDB" id="A0A210QDM6"/>
<dbReference type="Gene3D" id="1.10.533.10">
    <property type="entry name" value="Death Domain, Fas"/>
    <property type="match status" value="2"/>
</dbReference>
<name>A0A210QDM6_MIZYE</name>
<dbReference type="Pfam" id="PF00531">
    <property type="entry name" value="Death"/>
    <property type="match status" value="1"/>
</dbReference>
<keyword evidence="2" id="KW-0547">Nucleotide-binding</keyword>
<keyword evidence="1" id="KW-0677">Repeat</keyword>
<feature type="domain" description="Roc" evidence="4">
    <location>
        <begin position="180"/>
        <end position="487"/>
    </location>
</feature>
<dbReference type="PANTHER" id="PTHR47679:SF2">
    <property type="entry name" value="C-TERMINAL OF ROC (COR) DOMAIN-CONTAINING PROTEIN"/>
    <property type="match status" value="1"/>
</dbReference>
<keyword evidence="5" id="KW-0418">Kinase</keyword>
<evidence type="ECO:0000256" key="3">
    <source>
        <dbReference type="SAM" id="MobiDB-lite"/>
    </source>
</evidence>
<sequence length="1049" mass="119768">MAAVIVTDDIMRYTVEIGDVTRIEDWVYAKVDLSKWRDISGNNFYHLCVLCGKPSVLEKIDQTFPQYRCLVKQENGNGMTPLLMCCKSGPYIDSATTLATIDLLLRLDGQPTMQTFSKCISVAKEHNDIRVYLRWRKGSPSGLPNFIKKENNDIILKYINVVETVDKGKTKRYQKCMLERQGVFEHIRIFYVGPEGVGKSTLCRRMTNRSTQNIRSTDLMDSSMNRLAVNLRTCQRREIHEDTAYQLSIEKIRKEIHHSDQKLHPPGVTSPTTSKPPTRPNDGERLDTLSNEVKENDVPKHTLDRQKSSFKFPLGSYGQQSEREKKLIYNAAEINFAGDLQKSTDEEAYISLWDFAGEELYMNTNHLFLTGDAVFLLLFNIVQCINDSRHIKRLHMWLKSIDALSEDRSSPTLQAPPIVLIGTHLDQLPGSDSEKTLQAESFYSDIVTRHPVMAAIAERHIVTFFPLDNLKDDNPMYEMLWYAIVKAAQHQSHWKCPVPMVWLALERDIMLAKGKRVRVMTLDEVIEKVKGLEVEVKEGEFGVEECLRYLHRTGIILCFGTDSPDSKIITDPQWLARGFRAIITARNFMPDIPEHSEVMDHYYKTGEITLALIKLLWGKEKEDGFLQHEPVLIAYMVRLGLLTPPLSEGGIDIDEVFFVPSILPEAEPEKIQHLIENTYTQRSATLCFVFINVFVSSPVYDKVMAFCIHNFGKADLTFMEQGYCLQRGLGCFRLNRRRNMVLHCQDSIIKLTMFSSTSDDALEAGEGFHLKNVLTAMLKTVLVTNQQGHLVKEFDLFLDKSYRVTNDGKYVRESDLAQSSEPLDCSGPANSKTVCKSDWDVWFVDPSLRADVMESATVSPFNTVKRFTSKQMSRIAKYIGSSYCLLFTELGMKLHEMEQVRESYSSECFRTFITQLLCKWQNGLPPKSSIQSIYTALSANHVETSLLSTELQSDIASMDPSDEDACRVPNENDIDCIALRLNKSYVIFFLELGMEIAEVDQAMLDCKNVRRAFTKLLKQWVDRCGQTASMGRIYKAMQECGMEHNSLRE</sequence>